<accession>A0A645BK99</accession>
<reference evidence="2" key="1">
    <citation type="submission" date="2019-08" db="EMBL/GenBank/DDBJ databases">
        <authorList>
            <person name="Kucharzyk K."/>
            <person name="Murdoch R.W."/>
            <person name="Higgins S."/>
            <person name="Loffler F."/>
        </authorList>
    </citation>
    <scope>NUCLEOTIDE SEQUENCE</scope>
</reference>
<evidence type="ECO:0000313" key="2">
    <source>
        <dbReference type="EMBL" id="MPM65909.1"/>
    </source>
</evidence>
<comment type="caution">
    <text evidence="2">The sequence shown here is derived from an EMBL/GenBank/DDBJ whole genome shotgun (WGS) entry which is preliminary data.</text>
</comment>
<dbReference type="AlphaFoldDB" id="A0A645BK99"/>
<organism evidence="2">
    <name type="scientific">bioreactor metagenome</name>
    <dbReference type="NCBI Taxonomy" id="1076179"/>
    <lineage>
        <taxon>unclassified sequences</taxon>
        <taxon>metagenomes</taxon>
        <taxon>ecological metagenomes</taxon>
    </lineage>
</organism>
<dbReference type="Pfam" id="PF20377">
    <property type="entry name" value="DUF6672"/>
    <property type="match status" value="1"/>
</dbReference>
<name>A0A645BK99_9ZZZZ</name>
<proteinExistence type="predicted"/>
<feature type="compositionally biased region" description="Acidic residues" evidence="1">
    <location>
        <begin position="137"/>
        <end position="148"/>
    </location>
</feature>
<dbReference type="InterPro" id="IPR046654">
    <property type="entry name" value="DUF6672"/>
</dbReference>
<sequence>MKKIPMRALLFRVGAVLLLAVIAYSMTIIGRGHTVYMDSKRLDYNGQTYETPYKVVVYVNDQQVAKLYDKERGMSTWIGQNFSMTLEITQKKGGTEETQEVSLTLPRNMDGIILNLPALLAGLPEDAYLSEFVAAPAEEEETGDEGITDEFGMTTTEELPAE</sequence>
<protein>
    <submittedName>
        <fullName evidence="2">Uncharacterized protein</fullName>
    </submittedName>
</protein>
<dbReference type="EMBL" id="VSSQ01020782">
    <property type="protein sequence ID" value="MPM65909.1"/>
    <property type="molecule type" value="Genomic_DNA"/>
</dbReference>
<feature type="compositionally biased region" description="Polar residues" evidence="1">
    <location>
        <begin position="153"/>
        <end position="162"/>
    </location>
</feature>
<evidence type="ECO:0000256" key="1">
    <source>
        <dbReference type="SAM" id="MobiDB-lite"/>
    </source>
</evidence>
<gene>
    <name evidence="2" type="ORF">SDC9_112813</name>
</gene>
<feature type="region of interest" description="Disordered" evidence="1">
    <location>
        <begin position="137"/>
        <end position="162"/>
    </location>
</feature>